<dbReference type="GO" id="GO:0005886">
    <property type="term" value="C:plasma membrane"/>
    <property type="evidence" value="ECO:0007669"/>
    <property type="project" value="UniProtKB-SubCell"/>
</dbReference>
<dbReference type="InterPro" id="IPR000297">
    <property type="entry name" value="PPIase_PpiC"/>
</dbReference>
<evidence type="ECO:0000259" key="14">
    <source>
        <dbReference type="PROSITE" id="PS50198"/>
    </source>
</evidence>
<keyword evidence="3" id="KW-0997">Cell inner membrane</keyword>
<dbReference type="PROSITE" id="PS50198">
    <property type="entry name" value="PPIC_PPIASE_2"/>
    <property type="match status" value="1"/>
</dbReference>
<dbReference type="GO" id="GO:0003755">
    <property type="term" value="F:peptidyl-prolyl cis-trans isomerase activity"/>
    <property type="evidence" value="ECO:0007669"/>
    <property type="project" value="UniProtKB-KW"/>
</dbReference>
<dbReference type="RefSeq" id="WP_119012275.1">
    <property type="nucleotide sequence ID" value="NZ_QXNC01000004.1"/>
</dbReference>
<dbReference type="PROSITE" id="PS01096">
    <property type="entry name" value="PPIC_PPIASE_1"/>
    <property type="match status" value="1"/>
</dbReference>
<name>A0A4R2NDH7_9BURK</name>
<keyword evidence="6 13" id="KW-0472">Membrane</keyword>
<keyword evidence="12" id="KW-0697">Rotamase</keyword>
<evidence type="ECO:0000256" key="7">
    <source>
        <dbReference type="ARBA" id="ARBA00023186"/>
    </source>
</evidence>
<evidence type="ECO:0000256" key="8">
    <source>
        <dbReference type="ARBA" id="ARBA00023235"/>
    </source>
</evidence>
<dbReference type="Pfam" id="PF13624">
    <property type="entry name" value="SurA_N_3"/>
    <property type="match status" value="1"/>
</dbReference>
<dbReference type="InterPro" id="IPR027304">
    <property type="entry name" value="Trigger_fact/SurA_dom_sf"/>
</dbReference>
<protein>
    <recommendedName>
        <fullName evidence="10">Periplasmic chaperone PpiD</fullName>
    </recommendedName>
    <alternativeName>
        <fullName evidence="11">Periplasmic folding chaperone</fullName>
    </alternativeName>
</protein>
<keyword evidence="5 13" id="KW-1133">Transmembrane helix</keyword>
<evidence type="ECO:0000256" key="4">
    <source>
        <dbReference type="ARBA" id="ARBA00022692"/>
    </source>
</evidence>
<dbReference type="EMBL" id="SLXH01000006">
    <property type="protein sequence ID" value="TCP19237.1"/>
    <property type="molecule type" value="Genomic_DNA"/>
</dbReference>
<proteinExistence type="inferred from homology"/>
<organism evidence="15 16">
    <name type="scientific">Simplicispira metamorpha</name>
    <dbReference type="NCBI Taxonomy" id="80881"/>
    <lineage>
        <taxon>Bacteria</taxon>
        <taxon>Pseudomonadati</taxon>
        <taxon>Pseudomonadota</taxon>
        <taxon>Betaproteobacteria</taxon>
        <taxon>Burkholderiales</taxon>
        <taxon>Comamonadaceae</taxon>
        <taxon>Simplicispira</taxon>
    </lineage>
</organism>
<reference evidence="15 16" key="1">
    <citation type="submission" date="2019-03" db="EMBL/GenBank/DDBJ databases">
        <title>Genomic Encyclopedia of Type Strains, Phase IV (KMG-IV): sequencing the most valuable type-strain genomes for metagenomic binning, comparative biology and taxonomic classification.</title>
        <authorList>
            <person name="Goeker M."/>
        </authorList>
    </citation>
    <scope>NUCLEOTIDE SEQUENCE [LARGE SCALE GENOMIC DNA]</scope>
    <source>
        <strain evidence="15 16">DSM 1837</strain>
    </source>
</reference>
<dbReference type="Gene3D" id="3.10.50.40">
    <property type="match status" value="1"/>
</dbReference>
<gene>
    <name evidence="15" type="ORF">EV674_10681</name>
</gene>
<evidence type="ECO:0000256" key="6">
    <source>
        <dbReference type="ARBA" id="ARBA00023136"/>
    </source>
</evidence>
<comment type="similarity">
    <text evidence="9">Belongs to the PpiD chaperone family.</text>
</comment>
<sequence length="641" mass="70266">MFESIRKHSKIAMFLLFLLIIPSFVLVGIDSSYFSAGSPVVARVDGQDITQEEWDNAHRQESDRIRAQRPGVDAALLDSAQARYATLERMVRDRVLQAAVKEFRITTSDAELARALNEIPQIAALRRADGTLDVEAYKALVGSQGMTPESFEASMRRDLAVNQVLGNIAETAFASKAQANIALDALFQRREIQTVKINPADYASKVQPTDEQLQTYYKAHPALFQQAEQATIEYVVLDLDRVRAGISLNEDDLRTYYKENVSRLAGKEERRASHILIASPKDAPAADREKAKAQAAQLLEQVRKSPGSFADVAKKSSQDPGSAVQGGDLGFFARGAMVKPFEEAAFALKKGEISDVVESDFGYHIILLTDTKTPRQPSFDELRVSLEAQLRQEQAQRKFAEVAEAFANGVYEQSDSLQPVAEKLKLKLQSASNVTRVPASGVSGALANSKFLQALFSAESLEQKRNTEAVEVGTSQLAAGRVVQYTPALTLAFDAVRTQVHKLYVQEKSAELARLDGEAKLAAWKANPDAAKGLSSPIVVARDQLQGQPSALVDAVLAASADVFPAWVGVDLGAGGYIVSRVNRLVPAPAVDEQLMAQRQRQYVQWLADAEVWAYYESLKSHFKAQIKVPKPSNEKMSAEN</sequence>
<evidence type="ECO:0000313" key="15">
    <source>
        <dbReference type="EMBL" id="TCP19237.1"/>
    </source>
</evidence>
<keyword evidence="8 12" id="KW-0413">Isomerase</keyword>
<dbReference type="InterPro" id="IPR052029">
    <property type="entry name" value="PpiD_chaperone"/>
</dbReference>
<dbReference type="PANTHER" id="PTHR47529:SF1">
    <property type="entry name" value="PERIPLASMIC CHAPERONE PPID"/>
    <property type="match status" value="1"/>
</dbReference>
<feature type="transmembrane region" description="Helical" evidence="13">
    <location>
        <begin position="12"/>
        <end position="29"/>
    </location>
</feature>
<evidence type="ECO:0000256" key="1">
    <source>
        <dbReference type="ARBA" id="ARBA00004382"/>
    </source>
</evidence>
<accession>A0A4R2NDH7</accession>
<evidence type="ECO:0000256" key="9">
    <source>
        <dbReference type="ARBA" id="ARBA00038408"/>
    </source>
</evidence>
<dbReference type="AlphaFoldDB" id="A0A4R2NDH7"/>
<dbReference type="PANTHER" id="PTHR47529">
    <property type="entry name" value="PEPTIDYL-PROLYL CIS-TRANS ISOMERASE D"/>
    <property type="match status" value="1"/>
</dbReference>
<evidence type="ECO:0000256" key="3">
    <source>
        <dbReference type="ARBA" id="ARBA00022519"/>
    </source>
</evidence>
<evidence type="ECO:0000256" key="10">
    <source>
        <dbReference type="ARBA" id="ARBA00040743"/>
    </source>
</evidence>
<comment type="subcellular location">
    <subcellularLocation>
        <location evidence="1">Cell inner membrane</location>
        <topology evidence="1">Single-pass type II membrane protein</topology>
        <orientation evidence="1">Periplasmic side</orientation>
    </subcellularLocation>
</comment>
<evidence type="ECO:0000256" key="2">
    <source>
        <dbReference type="ARBA" id="ARBA00022475"/>
    </source>
</evidence>
<keyword evidence="2" id="KW-1003">Cell membrane</keyword>
<keyword evidence="16" id="KW-1185">Reference proteome</keyword>
<evidence type="ECO:0000256" key="5">
    <source>
        <dbReference type="ARBA" id="ARBA00022989"/>
    </source>
</evidence>
<evidence type="ECO:0000256" key="11">
    <source>
        <dbReference type="ARBA" id="ARBA00042775"/>
    </source>
</evidence>
<keyword evidence="7" id="KW-0143">Chaperone</keyword>
<feature type="domain" description="PpiC" evidence="14">
    <location>
        <begin position="267"/>
        <end position="370"/>
    </location>
</feature>
<dbReference type="InterPro" id="IPR023058">
    <property type="entry name" value="PPIase_PpiC_CS"/>
</dbReference>
<dbReference type="Pfam" id="PF13616">
    <property type="entry name" value="Rotamase_3"/>
    <property type="match status" value="1"/>
</dbReference>
<evidence type="ECO:0000256" key="13">
    <source>
        <dbReference type="SAM" id="Phobius"/>
    </source>
</evidence>
<dbReference type="SUPFAM" id="SSF54534">
    <property type="entry name" value="FKBP-like"/>
    <property type="match status" value="1"/>
</dbReference>
<evidence type="ECO:0000313" key="16">
    <source>
        <dbReference type="Proteomes" id="UP000295182"/>
    </source>
</evidence>
<keyword evidence="4 13" id="KW-0812">Transmembrane</keyword>
<dbReference type="InterPro" id="IPR046357">
    <property type="entry name" value="PPIase_dom_sf"/>
</dbReference>
<dbReference type="Proteomes" id="UP000295182">
    <property type="component" value="Unassembled WGS sequence"/>
</dbReference>
<evidence type="ECO:0000256" key="12">
    <source>
        <dbReference type="PROSITE-ProRule" id="PRU00278"/>
    </source>
</evidence>
<dbReference type="OrthoDB" id="9812372at2"/>
<dbReference type="Gene3D" id="1.10.4030.10">
    <property type="entry name" value="Porin chaperone SurA, peptide-binding domain"/>
    <property type="match status" value="1"/>
</dbReference>
<dbReference type="SUPFAM" id="SSF109998">
    <property type="entry name" value="Triger factor/SurA peptide-binding domain-like"/>
    <property type="match status" value="1"/>
</dbReference>
<comment type="caution">
    <text evidence="15">The sequence shown here is derived from an EMBL/GenBank/DDBJ whole genome shotgun (WGS) entry which is preliminary data.</text>
</comment>